<evidence type="ECO:0000256" key="6">
    <source>
        <dbReference type="SAM" id="MobiDB-lite"/>
    </source>
</evidence>
<keyword evidence="3" id="KW-0132">Cell division</keyword>
<dbReference type="Proteomes" id="UP000783686">
    <property type="component" value="Unassembled WGS sequence"/>
</dbReference>
<gene>
    <name evidence="7" type="ORF">BOKJ2_LOCUS8207</name>
</gene>
<evidence type="ECO:0000313" key="7">
    <source>
        <dbReference type="EMBL" id="CAD5218997.1"/>
    </source>
</evidence>
<sequence>MSTPSRTTKNPFDSGKFNRLIFSPGVFKGKKGEVEKSPLAESPENFQWTIEERSFMAPAFLEYPQAVEEYHEEKDERVQIYVNNYFKNEHYVPSPDVGVSSKVSITRSSTFSSEKRVVTFKDKKEFKDSSTQTDFHIPLDLDFESILKEHIAGESFLSAENSFTSKRRRRMCSSFADSPSTSPDAESSYQNPGISSFTFDPSMSEIRLDNTKDDSVELFCGGSLNSNSEEMEGPLGEVSEGVSVVRERLDLSPIR</sequence>
<evidence type="ECO:0000313" key="8">
    <source>
        <dbReference type="Proteomes" id="UP000614601"/>
    </source>
</evidence>
<dbReference type="PRINTS" id="PR02038">
    <property type="entry name" value="AURORABORA"/>
</dbReference>
<reference evidence="7" key="1">
    <citation type="submission" date="2020-09" db="EMBL/GenBank/DDBJ databases">
        <authorList>
            <person name="Kikuchi T."/>
        </authorList>
    </citation>
    <scope>NUCLEOTIDE SEQUENCE</scope>
    <source>
        <strain evidence="7">SH1</strain>
    </source>
</reference>
<feature type="compositionally biased region" description="Polar residues" evidence="6">
    <location>
        <begin position="175"/>
        <end position="194"/>
    </location>
</feature>
<dbReference type="InterPro" id="IPR023252">
    <property type="entry name" value="Aurora_borealis_protein"/>
</dbReference>
<evidence type="ECO:0000256" key="1">
    <source>
        <dbReference type="ARBA" id="ARBA00010963"/>
    </source>
</evidence>
<dbReference type="GO" id="GO:0051301">
    <property type="term" value="P:cell division"/>
    <property type="evidence" value="ECO:0007669"/>
    <property type="project" value="UniProtKB-KW"/>
</dbReference>
<dbReference type="OrthoDB" id="10020858at2759"/>
<dbReference type="EMBL" id="CAJFDH010000004">
    <property type="protein sequence ID" value="CAD5218997.1"/>
    <property type="molecule type" value="Genomic_DNA"/>
</dbReference>
<comment type="similarity">
    <text evidence="1">Belongs to the BORA family.</text>
</comment>
<feature type="region of interest" description="Disordered" evidence="6">
    <location>
        <begin position="173"/>
        <end position="194"/>
    </location>
</feature>
<dbReference type="AlphaFoldDB" id="A0A811KUR7"/>
<keyword evidence="8" id="KW-1185">Reference proteome</keyword>
<keyword evidence="4" id="KW-0498">Mitosis</keyword>
<dbReference type="PANTHER" id="PTHR14728:SF2">
    <property type="entry name" value="PROTEIN AURORA BOREALIS"/>
    <property type="match status" value="1"/>
</dbReference>
<dbReference type="GO" id="GO:0005737">
    <property type="term" value="C:cytoplasm"/>
    <property type="evidence" value="ECO:0007669"/>
    <property type="project" value="TreeGrafter"/>
</dbReference>
<organism evidence="7 8">
    <name type="scientific">Bursaphelenchus okinawaensis</name>
    <dbReference type="NCBI Taxonomy" id="465554"/>
    <lineage>
        <taxon>Eukaryota</taxon>
        <taxon>Metazoa</taxon>
        <taxon>Ecdysozoa</taxon>
        <taxon>Nematoda</taxon>
        <taxon>Chromadorea</taxon>
        <taxon>Rhabditida</taxon>
        <taxon>Tylenchina</taxon>
        <taxon>Tylenchomorpha</taxon>
        <taxon>Aphelenchoidea</taxon>
        <taxon>Aphelenchoididae</taxon>
        <taxon>Bursaphelenchus</taxon>
    </lineage>
</organism>
<comment type="caution">
    <text evidence="7">The sequence shown here is derived from an EMBL/GenBank/DDBJ whole genome shotgun (WGS) entry which is preliminary data.</text>
</comment>
<evidence type="ECO:0000256" key="5">
    <source>
        <dbReference type="ARBA" id="ARBA00023306"/>
    </source>
</evidence>
<dbReference type="GO" id="GO:0019901">
    <property type="term" value="F:protein kinase binding"/>
    <property type="evidence" value="ECO:0007669"/>
    <property type="project" value="TreeGrafter"/>
</dbReference>
<protein>
    <recommendedName>
        <fullName evidence="2">Protein aurora borealis</fullName>
    </recommendedName>
</protein>
<dbReference type="PANTHER" id="PTHR14728">
    <property type="entry name" value="PROTEIN AURORA BOREALIS"/>
    <property type="match status" value="1"/>
</dbReference>
<dbReference type="Proteomes" id="UP000614601">
    <property type="component" value="Unassembled WGS sequence"/>
</dbReference>
<dbReference type="GO" id="GO:0005634">
    <property type="term" value="C:nucleus"/>
    <property type="evidence" value="ECO:0007669"/>
    <property type="project" value="TreeGrafter"/>
</dbReference>
<dbReference type="Pfam" id="PF15280">
    <property type="entry name" value="BORA_N"/>
    <property type="match status" value="1"/>
</dbReference>
<keyword evidence="5" id="KW-0131">Cell cycle</keyword>
<dbReference type="GO" id="GO:0060236">
    <property type="term" value="P:regulation of mitotic spindle organization"/>
    <property type="evidence" value="ECO:0007669"/>
    <property type="project" value="TreeGrafter"/>
</dbReference>
<dbReference type="EMBL" id="CAJFCW020000004">
    <property type="protein sequence ID" value="CAG9112262.1"/>
    <property type="molecule type" value="Genomic_DNA"/>
</dbReference>
<accession>A0A811KUR7</accession>
<evidence type="ECO:0000256" key="2">
    <source>
        <dbReference type="ARBA" id="ARBA00020055"/>
    </source>
</evidence>
<name>A0A811KUR7_9BILA</name>
<evidence type="ECO:0000256" key="3">
    <source>
        <dbReference type="ARBA" id="ARBA00022618"/>
    </source>
</evidence>
<proteinExistence type="inferred from homology"/>
<dbReference type="GO" id="GO:0007088">
    <property type="term" value="P:regulation of mitotic nuclear division"/>
    <property type="evidence" value="ECO:0007669"/>
    <property type="project" value="TreeGrafter"/>
</dbReference>
<evidence type="ECO:0000256" key="4">
    <source>
        <dbReference type="ARBA" id="ARBA00022776"/>
    </source>
</evidence>